<comment type="caution">
    <text evidence="2">The sequence shown here is derived from an EMBL/GenBank/DDBJ whole genome shotgun (WGS) entry which is preliminary data.</text>
</comment>
<dbReference type="SUPFAM" id="SSF51430">
    <property type="entry name" value="NAD(P)-linked oxidoreductase"/>
    <property type="match status" value="1"/>
</dbReference>
<sequence length="125" mass="14467">MDGILERLGTPYSDMLLLHRPDPLMEPDEIAEAFTKPKLSGKVRNFGVANMSPGQIRFLQSALSDPFVENQLEMSLLRHHWVDPGIHINQKASLKDNFPEGLMEFMQWKTFRFKHGGRWLKADFQ</sequence>
<dbReference type="InterPro" id="IPR023210">
    <property type="entry name" value="NADP_OxRdtase_dom"/>
</dbReference>
<dbReference type="RefSeq" id="WP_245976638.1">
    <property type="nucleotide sequence ID" value="NZ_QPJD01000027.1"/>
</dbReference>
<organism evidence="2 3">
    <name type="scientific">Paenibacillus prosopidis</name>
    <dbReference type="NCBI Taxonomy" id="630520"/>
    <lineage>
        <taxon>Bacteria</taxon>
        <taxon>Bacillati</taxon>
        <taxon>Bacillota</taxon>
        <taxon>Bacilli</taxon>
        <taxon>Bacillales</taxon>
        <taxon>Paenibacillaceae</taxon>
        <taxon>Paenibacillus</taxon>
    </lineage>
</organism>
<dbReference type="Gene3D" id="3.20.20.100">
    <property type="entry name" value="NADP-dependent oxidoreductase domain"/>
    <property type="match status" value="1"/>
</dbReference>
<dbReference type="PANTHER" id="PTHR43364">
    <property type="entry name" value="NADH-SPECIFIC METHYLGLYOXAL REDUCTASE-RELATED"/>
    <property type="match status" value="1"/>
</dbReference>
<gene>
    <name evidence="2" type="ORF">DFP97_12723</name>
</gene>
<accession>A0A368VKN4</accession>
<dbReference type="GO" id="GO:0005829">
    <property type="term" value="C:cytosol"/>
    <property type="evidence" value="ECO:0007669"/>
    <property type="project" value="TreeGrafter"/>
</dbReference>
<name>A0A368VKN4_9BACL</name>
<dbReference type="PANTHER" id="PTHR43364:SF1">
    <property type="entry name" value="OXIDOREDUCTASE YDHF"/>
    <property type="match status" value="1"/>
</dbReference>
<dbReference type="Pfam" id="PF00248">
    <property type="entry name" value="Aldo_ket_red"/>
    <property type="match status" value="1"/>
</dbReference>
<dbReference type="InterPro" id="IPR036812">
    <property type="entry name" value="NAD(P)_OxRdtase_dom_sf"/>
</dbReference>
<dbReference type="InterPro" id="IPR050523">
    <property type="entry name" value="AKR_Detox_Biosynth"/>
</dbReference>
<proteinExistence type="predicted"/>
<protein>
    <submittedName>
        <fullName evidence="2">Aldo/keto reductase family protein</fullName>
    </submittedName>
</protein>
<reference evidence="2 3" key="1">
    <citation type="submission" date="2018-07" db="EMBL/GenBank/DDBJ databases">
        <title>Genomic Encyclopedia of Type Strains, Phase III (KMG-III): the genomes of soil and plant-associated and newly described type strains.</title>
        <authorList>
            <person name="Whitman W."/>
        </authorList>
    </citation>
    <scope>NUCLEOTIDE SEQUENCE [LARGE SCALE GENOMIC DNA]</scope>
    <source>
        <strain evidence="2 3">CECT 7506</strain>
    </source>
</reference>
<evidence type="ECO:0000313" key="3">
    <source>
        <dbReference type="Proteomes" id="UP000252415"/>
    </source>
</evidence>
<dbReference type="EMBL" id="QPJD01000027">
    <property type="protein sequence ID" value="RCW41119.1"/>
    <property type="molecule type" value="Genomic_DNA"/>
</dbReference>
<dbReference type="Proteomes" id="UP000252415">
    <property type="component" value="Unassembled WGS sequence"/>
</dbReference>
<dbReference type="AlphaFoldDB" id="A0A368VKN4"/>
<evidence type="ECO:0000313" key="2">
    <source>
        <dbReference type="EMBL" id="RCW41119.1"/>
    </source>
</evidence>
<evidence type="ECO:0000259" key="1">
    <source>
        <dbReference type="Pfam" id="PF00248"/>
    </source>
</evidence>
<keyword evidence="3" id="KW-1185">Reference proteome</keyword>
<feature type="domain" description="NADP-dependent oxidoreductase" evidence="1">
    <location>
        <begin position="4"/>
        <end position="80"/>
    </location>
</feature>